<protein>
    <submittedName>
        <fullName evidence="1">Uncharacterized protein</fullName>
    </submittedName>
</protein>
<dbReference type="AlphaFoldDB" id="A0AAN1SJ89"/>
<dbReference type="EMBL" id="AP012046">
    <property type="protein sequence ID" value="BAK95173.1"/>
    <property type="molecule type" value="Genomic_DNA"/>
</dbReference>
<name>A0AAN1SJ89_TETHN</name>
<gene>
    <name evidence="1" type="ordered locus">TEH_18460</name>
</gene>
<organism evidence="1 2">
    <name type="scientific">Tetragenococcus halophilus (strain DSM 20338 / JCM 20259 / NCIMB 9735 / NBRC 12172)</name>
    <name type="common">Pediococcus halophilus</name>
    <dbReference type="NCBI Taxonomy" id="945021"/>
    <lineage>
        <taxon>Bacteria</taxon>
        <taxon>Bacillati</taxon>
        <taxon>Bacillota</taxon>
        <taxon>Bacilli</taxon>
        <taxon>Lactobacillales</taxon>
        <taxon>Enterococcaceae</taxon>
        <taxon>Tetragenococcus</taxon>
    </lineage>
</organism>
<sequence length="57" mass="6495">MDCVKEGGIEMEETNYTKESNEARIQMIRYCVVELNHAFKRKDSAMVAAIAEILKSV</sequence>
<proteinExistence type="predicted"/>
<evidence type="ECO:0000313" key="1">
    <source>
        <dbReference type="EMBL" id="BAK95173.1"/>
    </source>
</evidence>
<dbReference type="KEGG" id="thl:TEH_18460"/>
<dbReference type="Proteomes" id="UP000002663">
    <property type="component" value="Chromosome"/>
</dbReference>
<accession>A0AAN1SJ89</accession>
<evidence type="ECO:0000313" key="2">
    <source>
        <dbReference type="Proteomes" id="UP000002663"/>
    </source>
</evidence>
<reference evidence="1 2" key="1">
    <citation type="submission" date="2011-01" db="EMBL/GenBank/DDBJ databases">
        <title>Whole genome sequence of Tetragenococcus halophilus NBRC 12172.</title>
        <authorList>
            <person name="Nakazawa H."/>
            <person name="Omata S."/>
            <person name="Koga C."/>
            <person name="Watanabe Y."/>
            <person name="Katano Y."/>
            <person name="Ito N."/>
            <person name="Tsukatani N."/>
            <person name="Ankai A."/>
            <person name="Oguchi A."/>
            <person name="Fukui S."/>
            <person name="Yashiro I."/>
            <person name="Kamata S."/>
            <person name="Hashimoto Y."/>
            <person name="Yamazaki J."/>
            <person name="Taguchi H."/>
            <person name="Tanaka A."/>
            <person name="Koyama T."/>
            <person name="Ichige A."/>
            <person name="Hanya Y."/>
            <person name="Tanikawa S."/>
            <person name="Yamazaki S."/>
            <person name="Fujita N."/>
        </authorList>
    </citation>
    <scope>NUCLEOTIDE SEQUENCE [LARGE SCALE GENOMIC DNA]</scope>
    <source>
        <strain evidence="2">DSM 20338 / JCM 20259 / NCIMB 9735 / NBRC 12172</strain>
    </source>
</reference>